<keyword evidence="2" id="KW-0813">Transport</keyword>
<keyword evidence="3" id="KW-0547">Nucleotide-binding</keyword>
<dbReference type="CDD" id="cd03257">
    <property type="entry name" value="ABC_NikE_OppD_transporters"/>
    <property type="match status" value="1"/>
</dbReference>
<dbReference type="InterPro" id="IPR003593">
    <property type="entry name" value="AAA+_ATPase"/>
</dbReference>
<protein>
    <submittedName>
        <fullName evidence="6">ABC transporter ATP-binding protein</fullName>
    </submittedName>
</protein>
<dbReference type="PROSITE" id="PS00211">
    <property type="entry name" value="ABC_TRANSPORTER_1"/>
    <property type="match status" value="1"/>
</dbReference>
<sequence length="339" mass="36816">MSDQTLQHPSPQRGSDAEPILEVNNLVVEYSSFGKKPVRAVDQVSFALRKGETLGLVGESGCGKSSTGKSLVQLPPPTAGEVLLNGRDVTKFSHSQLKASRREMQLIFQDPISSLNPRRTAQQIVAEPLRLMNDPHPMDSALRALSEVGVDEAMAKRRPHQLSGGQCQRISIARAIVQRPEVLICDEPVSALDVSVQAQVLNLLEKMKAEYDLSMVFISHDLAVVNNVSDRVAVMYLGRICELASSTALYARPKHHYTNLLLSSVPQPGIEREPQRVASEISAKASAGLGCPFAPRCPAATEVCLSDRPELVELEPDHLVACHHPLEAGAHVMPEPVAD</sequence>
<dbReference type="Pfam" id="PF08352">
    <property type="entry name" value="oligo_HPY"/>
    <property type="match status" value="1"/>
</dbReference>
<accession>A0ABZ3FLR2</accession>
<name>A0ABZ3FLR2_9ACTN</name>
<keyword evidence="4 6" id="KW-0067">ATP-binding</keyword>
<reference evidence="6 7" key="1">
    <citation type="submission" date="2024-04" db="EMBL/GenBank/DDBJ databases">
        <title>Isolation of an actinomycete strain from pig manure.</title>
        <authorList>
            <person name="Gong T."/>
            <person name="Yu Z."/>
            <person name="An M."/>
            <person name="Wei C."/>
            <person name="Yang W."/>
            <person name="Liu L."/>
        </authorList>
    </citation>
    <scope>NUCLEOTIDE SEQUENCE [LARGE SCALE GENOMIC DNA]</scope>
    <source>
        <strain evidence="6 7">ZF39</strain>
    </source>
</reference>
<keyword evidence="7" id="KW-1185">Reference proteome</keyword>
<dbReference type="InterPro" id="IPR013563">
    <property type="entry name" value="Oligopep_ABC_C"/>
</dbReference>
<evidence type="ECO:0000256" key="2">
    <source>
        <dbReference type="ARBA" id="ARBA00022448"/>
    </source>
</evidence>
<evidence type="ECO:0000259" key="5">
    <source>
        <dbReference type="PROSITE" id="PS50893"/>
    </source>
</evidence>
<feature type="domain" description="ABC transporter" evidence="5">
    <location>
        <begin position="21"/>
        <end position="262"/>
    </location>
</feature>
<evidence type="ECO:0000256" key="3">
    <source>
        <dbReference type="ARBA" id="ARBA00022741"/>
    </source>
</evidence>
<dbReference type="InterPro" id="IPR003439">
    <property type="entry name" value="ABC_transporter-like_ATP-bd"/>
</dbReference>
<evidence type="ECO:0000256" key="4">
    <source>
        <dbReference type="ARBA" id="ARBA00022840"/>
    </source>
</evidence>
<dbReference type="Gene3D" id="3.40.50.300">
    <property type="entry name" value="P-loop containing nucleotide triphosphate hydrolases"/>
    <property type="match status" value="1"/>
</dbReference>
<dbReference type="PANTHER" id="PTHR43776:SF7">
    <property type="entry name" value="D,D-DIPEPTIDE TRANSPORT ATP-BINDING PROTEIN DDPF-RELATED"/>
    <property type="match status" value="1"/>
</dbReference>
<dbReference type="GO" id="GO:0005524">
    <property type="term" value="F:ATP binding"/>
    <property type="evidence" value="ECO:0007669"/>
    <property type="project" value="UniProtKB-KW"/>
</dbReference>
<evidence type="ECO:0000313" key="6">
    <source>
        <dbReference type="EMBL" id="XAN06080.1"/>
    </source>
</evidence>
<dbReference type="Pfam" id="PF00005">
    <property type="entry name" value="ABC_tran"/>
    <property type="match status" value="1"/>
</dbReference>
<dbReference type="Proteomes" id="UP001442841">
    <property type="component" value="Chromosome"/>
</dbReference>
<dbReference type="RefSeq" id="WP_425307519.1">
    <property type="nucleotide sequence ID" value="NZ_CP154795.1"/>
</dbReference>
<dbReference type="EMBL" id="CP154795">
    <property type="protein sequence ID" value="XAN06080.1"/>
    <property type="molecule type" value="Genomic_DNA"/>
</dbReference>
<organism evidence="6 7">
    <name type="scientific">Ammonicoccus fulvus</name>
    <dbReference type="NCBI Taxonomy" id="3138240"/>
    <lineage>
        <taxon>Bacteria</taxon>
        <taxon>Bacillati</taxon>
        <taxon>Actinomycetota</taxon>
        <taxon>Actinomycetes</taxon>
        <taxon>Propionibacteriales</taxon>
        <taxon>Propionibacteriaceae</taxon>
        <taxon>Ammonicoccus</taxon>
    </lineage>
</organism>
<evidence type="ECO:0000256" key="1">
    <source>
        <dbReference type="ARBA" id="ARBA00005417"/>
    </source>
</evidence>
<dbReference type="NCBIfam" id="TIGR01727">
    <property type="entry name" value="oligo_HPY"/>
    <property type="match status" value="1"/>
</dbReference>
<gene>
    <name evidence="6" type="ORF">AADG42_01730</name>
</gene>
<dbReference type="SMART" id="SM00382">
    <property type="entry name" value="AAA"/>
    <property type="match status" value="1"/>
</dbReference>
<dbReference type="InterPro" id="IPR050319">
    <property type="entry name" value="ABC_transp_ATP-bind"/>
</dbReference>
<proteinExistence type="inferred from homology"/>
<evidence type="ECO:0000313" key="7">
    <source>
        <dbReference type="Proteomes" id="UP001442841"/>
    </source>
</evidence>
<dbReference type="InterPro" id="IPR027417">
    <property type="entry name" value="P-loop_NTPase"/>
</dbReference>
<dbReference type="PROSITE" id="PS50893">
    <property type="entry name" value="ABC_TRANSPORTER_2"/>
    <property type="match status" value="1"/>
</dbReference>
<dbReference type="SUPFAM" id="SSF52540">
    <property type="entry name" value="P-loop containing nucleoside triphosphate hydrolases"/>
    <property type="match status" value="1"/>
</dbReference>
<dbReference type="PANTHER" id="PTHR43776">
    <property type="entry name" value="TRANSPORT ATP-BINDING PROTEIN"/>
    <property type="match status" value="1"/>
</dbReference>
<dbReference type="InterPro" id="IPR017871">
    <property type="entry name" value="ABC_transporter-like_CS"/>
</dbReference>
<comment type="similarity">
    <text evidence="1">Belongs to the ABC transporter superfamily.</text>
</comment>